<dbReference type="AlphaFoldDB" id="A0A101EN29"/>
<dbReference type="Proteomes" id="UP000053911">
    <property type="component" value="Unassembled WGS sequence"/>
</dbReference>
<name>A0A101EN29_9EURY</name>
<accession>A0A101EN29</accession>
<protein>
    <recommendedName>
        <fullName evidence="3">TIGR04140 family protein</fullName>
    </recommendedName>
</protein>
<dbReference type="PATRIC" id="fig|172049.5.peg.974"/>
<sequence>MRKKLITAIPPDEVLKIKEISKAKVEIKIREVGLHFGMPRWMVVIDGSDEEVEKFMGVLMRSRAGG</sequence>
<proteinExistence type="predicted"/>
<evidence type="ECO:0000313" key="2">
    <source>
        <dbReference type="Proteomes" id="UP000053911"/>
    </source>
</evidence>
<dbReference type="NCBIfam" id="TIGR04140">
    <property type="entry name" value="chp_AF_0576"/>
    <property type="match status" value="1"/>
</dbReference>
<evidence type="ECO:0008006" key="3">
    <source>
        <dbReference type="Google" id="ProtNLM"/>
    </source>
</evidence>
<evidence type="ECO:0000313" key="1">
    <source>
        <dbReference type="EMBL" id="KUK18313.1"/>
    </source>
</evidence>
<organism evidence="1 2">
    <name type="scientific">Thermococcus sibiricus</name>
    <dbReference type="NCBI Taxonomy" id="172049"/>
    <lineage>
        <taxon>Archaea</taxon>
        <taxon>Methanobacteriati</taxon>
        <taxon>Methanobacteriota</taxon>
        <taxon>Thermococci</taxon>
        <taxon>Thermococcales</taxon>
        <taxon>Thermococcaceae</taxon>
        <taxon>Thermococcus</taxon>
    </lineage>
</organism>
<dbReference type="EMBL" id="LGFD01000005">
    <property type="protein sequence ID" value="KUK18313.1"/>
    <property type="molecule type" value="Genomic_DNA"/>
</dbReference>
<reference evidence="2" key="1">
    <citation type="journal article" date="2015" name="MBio">
        <title>Genome-Resolved Metagenomic Analysis Reveals Roles for Candidate Phyla and Other Microbial Community Members in Biogeochemical Transformations in Oil Reservoirs.</title>
        <authorList>
            <person name="Hu P."/>
            <person name="Tom L."/>
            <person name="Singh A."/>
            <person name="Thomas B.C."/>
            <person name="Baker B.J."/>
            <person name="Piceno Y.M."/>
            <person name="Andersen G.L."/>
            <person name="Banfield J.F."/>
        </authorList>
    </citation>
    <scope>NUCLEOTIDE SEQUENCE [LARGE SCALE GENOMIC DNA]</scope>
</reference>
<comment type="caution">
    <text evidence="1">The sequence shown here is derived from an EMBL/GenBank/DDBJ whole genome shotgun (WGS) entry which is preliminary data.</text>
</comment>
<dbReference type="InterPro" id="IPR026486">
    <property type="entry name" value="CHP_AF_0576"/>
</dbReference>
<dbReference type="RefSeq" id="WP_283217276.1">
    <property type="nucleotide sequence ID" value="NZ_LGFD01000005.1"/>
</dbReference>
<gene>
    <name evidence="1" type="ORF">XD54_0404</name>
</gene>